<dbReference type="Proteomes" id="UP000230069">
    <property type="component" value="Unassembled WGS sequence"/>
</dbReference>
<evidence type="ECO:0000313" key="2">
    <source>
        <dbReference type="EMBL" id="PIA42183.1"/>
    </source>
</evidence>
<protein>
    <recommendedName>
        <fullName evidence="4">DUF688 domain-containing protein</fullName>
    </recommendedName>
</protein>
<feature type="compositionally biased region" description="Polar residues" evidence="1">
    <location>
        <begin position="361"/>
        <end position="385"/>
    </location>
</feature>
<sequence>MEDKQLDFNAPLLSVRRFSSPAQGRKEIQKTENKHYVPPYYISELKSGPMRNPGAVPFMWEQIPGRRKDGEGFQDRSIKSRPLVAPKLPPGRTREVRPQSWDKEFEEKTTVRPHKDNGRVFHQNVSPMNGNVPTLESSKVGTKGKKDSESEDGDDVYADALDTLSRTESSFFNCSVSGISGLDDTNVKRSGTSSTDRQTRDFMMDRFLPAAKAMASDTPQHASWRQPVPREQPIMVKKVVDANRRPPVYHYRGNIPQYVEETIDDESEDEDDDYGDARNSSAKACGLLPKFCLKNSFCLLNPVPGVKIRSRAPYPSVRTFSTHVKPAYNVSYSATDNENNWEAVYKHKLISGLQPLDAESKMTSESNQLTLWSDSQTPDGSSPHKNSGGGGISPFRRDVIQSPFQEGMGFLGVPKQVKTIETNNSTPFKDSKWGSGSLSPMVEKTLYVDSENMQTSISNLSSSDTCGIIDCREESEILTGCRKINEPPCAVSFPGDVNNLANSQEREISKSNMSEVVSSNLWSSPGGLSPVKHSGRTERHRKGDVRDQEVRAIMSSKVHANGNLEFAKPESLKEEDPGNSIVCSLQHPLPPPLPKSPSESWLWRTLPSISSKNGASRKQPSKTIDPKWETIVKTSHAHHNHLRFSEVKSSFYLLLDVY</sequence>
<dbReference type="EMBL" id="KZ305038">
    <property type="protein sequence ID" value="PIA42183.1"/>
    <property type="molecule type" value="Genomic_DNA"/>
</dbReference>
<feature type="compositionally biased region" description="Polar residues" evidence="1">
    <location>
        <begin position="123"/>
        <end position="140"/>
    </location>
</feature>
<dbReference type="AlphaFoldDB" id="A0A2G5DFB7"/>
<feature type="region of interest" description="Disordered" evidence="1">
    <location>
        <begin position="570"/>
        <end position="598"/>
    </location>
</feature>
<keyword evidence="3" id="KW-1185">Reference proteome</keyword>
<evidence type="ECO:0008006" key="4">
    <source>
        <dbReference type="Google" id="ProtNLM"/>
    </source>
</evidence>
<feature type="region of interest" description="Disordered" evidence="1">
    <location>
        <begin position="519"/>
        <end position="545"/>
    </location>
</feature>
<feature type="compositionally biased region" description="Basic and acidic residues" evidence="1">
    <location>
        <begin position="65"/>
        <end position="78"/>
    </location>
</feature>
<dbReference type="FunCoup" id="A0A2G5DFB7">
    <property type="interactions" value="863"/>
</dbReference>
<organism evidence="2 3">
    <name type="scientific">Aquilegia coerulea</name>
    <name type="common">Rocky mountain columbine</name>
    <dbReference type="NCBI Taxonomy" id="218851"/>
    <lineage>
        <taxon>Eukaryota</taxon>
        <taxon>Viridiplantae</taxon>
        <taxon>Streptophyta</taxon>
        <taxon>Embryophyta</taxon>
        <taxon>Tracheophyta</taxon>
        <taxon>Spermatophyta</taxon>
        <taxon>Magnoliopsida</taxon>
        <taxon>Ranunculales</taxon>
        <taxon>Ranunculaceae</taxon>
        <taxon>Thalictroideae</taxon>
        <taxon>Aquilegia</taxon>
    </lineage>
</organism>
<dbReference type="InterPro" id="IPR007789">
    <property type="entry name" value="DUF688"/>
</dbReference>
<gene>
    <name evidence="2" type="ORF">AQUCO_02100209v1</name>
</gene>
<dbReference type="InParanoid" id="A0A2G5DFB7"/>
<dbReference type="STRING" id="218851.A0A2G5DFB7"/>
<evidence type="ECO:0000256" key="1">
    <source>
        <dbReference type="SAM" id="MobiDB-lite"/>
    </source>
</evidence>
<feature type="region of interest" description="Disordered" evidence="1">
    <location>
        <begin position="359"/>
        <end position="397"/>
    </location>
</feature>
<dbReference type="Pfam" id="PF05097">
    <property type="entry name" value="DUF688"/>
    <property type="match status" value="1"/>
</dbReference>
<proteinExistence type="predicted"/>
<evidence type="ECO:0000313" key="3">
    <source>
        <dbReference type="Proteomes" id="UP000230069"/>
    </source>
</evidence>
<dbReference type="PANTHER" id="PTHR33671">
    <property type="entry name" value="N-METHYLTRANSFERASE, PUTATIVE (DUF688)-RELATED"/>
    <property type="match status" value="1"/>
</dbReference>
<feature type="region of interest" description="Disordered" evidence="1">
    <location>
        <begin position="65"/>
        <end position="154"/>
    </location>
</feature>
<dbReference type="PANTHER" id="PTHR33671:SF2">
    <property type="entry name" value="N-METHYLTRANSFERASE, PUTATIVE (DUF688)-RELATED"/>
    <property type="match status" value="1"/>
</dbReference>
<name>A0A2G5DFB7_AQUCA</name>
<reference evidence="2 3" key="1">
    <citation type="submission" date="2017-09" db="EMBL/GenBank/DDBJ databases">
        <title>WGS assembly of Aquilegia coerulea Goldsmith.</title>
        <authorList>
            <person name="Hodges S."/>
            <person name="Kramer E."/>
            <person name="Nordborg M."/>
            <person name="Tomkins J."/>
            <person name="Borevitz J."/>
            <person name="Derieg N."/>
            <person name="Yan J."/>
            <person name="Mihaltcheva S."/>
            <person name="Hayes R.D."/>
            <person name="Rokhsar D."/>
        </authorList>
    </citation>
    <scope>NUCLEOTIDE SEQUENCE [LARGE SCALE GENOMIC DNA]</scope>
    <source>
        <strain evidence="3">cv. Goldsmith</strain>
    </source>
</reference>
<feature type="compositionally biased region" description="Basic and acidic residues" evidence="1">
    <location>
        <begin position="92"/>
        <end position="119"/>
    </location>
</feature>
<accession>A0A2G5DFB7</accession>
<dbReference type="OrthoDB" id="677721at2759"/>